<organism evidence="1 2">
    <name type="scientific">Pyrinomonas methylaliphatogenes</name>
    <dbReference type="NCBI Taxonomy" id="454194"/>
    <lineage>
        <taxon>Bacteria</taxon>
        <taxon>Pseudomonadati</taxon>
        <taxon>Acidobacteriota</taxon>
        <taxon>Blastocatellia</taxon>
        <taxon>Blastocatellales</taxon>
        <taxon>Pyrinomonadaceae</taxon>
        <taxon>Pyrinomonas</taxon>
    </lineage>
</organism>
<keyword evidence="2" id="KW-1185">Reference proteome</keyword>
<accession>A0A0B6WSN9</accession>
<gene>
    <name evidence="1" type="ORF">PYK22_00241</name>
</gene>
<dbReference type="GO" id="GO:0003676">
    <property type="term" value="F:nucleic acid binding"/>
    <property type="evidence" value="ECO:0007669"/>
    <property type="project" value="InterPro"/>
</dbReference>
<dbReference type="OrthoDB" id="101225at2"/>
<protein>
    <submittedName>
        <fullName evidence="1">Uncharacterized protein</fullName>
    </submittedName>
</protein>
<name>A0A0B6WSN9_9BACT</name>
<reference evidence="1 2" key="1">
    <citation type="submission" date="2013-12" db="EMBL/GenBank/DDBJ databases">
        <authorList>
            <person name="Stott M."/>
        </authorList>
    </citation>
    <scope>NUCLEOTIDE SEQUENCE [LARGE SCALE GENOMIC DNA]</scope>
    <source>
        <strain evidence="1 2">K22</strain>
    </source>
</reference>
<evidence type="ECO:0000313" key="1">
    <source>
        <dbReference type="EMBL" id="CDM64248.1"/>
    </source>
</evidence>
<proteinExistence type="predicted"/>
<sequence>MASRGLSEEFARQLAGALDEREEWVCAEVPDGPAVLLRRGEWEVSLAHGQAFLAFWTRAGTAIWRVLSCERSARGLMVEVERRAGAEKCWLRFMPRASEGRTQIEEARRARCAQIVELFRQRFAGARILSQRLSRSARPGEAGRFARILLSQGRTLRAITGPVAELKTHETDAFLASSLIWFARINRRDHSAKLCLAVDSPLAEDLAERVVLLRESWRRCIEVYKLKDRSLEPQPIPSLEDLLADAPPLRVARAFELSQTARRIQMLAPEAVEIARARHGETLRFRGLSFARVRRVVGGERAWFGIERRRQLDESSWPELCRLVEDLRAHRRAGAENKEHAFYRAEPEAWLEFMLKREIAALDANLRLSPLHAQFRVAQSGESGRPIDLIAQRRDGRLVVIELKIKVDAGFVIQGADYWRRIEAQRRKGNLARFFPDVPIADDPPMLYLVAPMLAFPRKLHAIARLIRSEIEIHRIELNEDWRAGVRVVRRVRVGDEECA</sequence>
<reference evidence="1 2" key="2">
    <citation type="submission" date="2015-01" db="EMBL/GenBank/DDBJ databases">
        <title>Complete genome sequence of Pyrinomonas methylaliphatogenes type strain K22T.</title>
        <authorList>
            <person name="Lee K.C.Y."/>
            <person name="Power J.F."/>
            <person name="Dunfield P.F."/>
            <person name="Morgan X.C."/>
            <person name="Huttenhower C."/>
            <person name="Stott M.B."/>
        </authorList>
    </citation>
    <scope>NUCLEOTIDE SEQUENCE [LARGE SCALE GENOMIC DNA]</scope>
    <source>
        <strain evidence="1 2">K22</strain>
    </source>
</reference>
<dbReference type="Proteomes" id="UP000031518">
    <property type="component" value="Unassembled WGS sequence"/>
</dbReference>
<dbReference type="InterPro" id="IPR011856">
    <property type="entry name" value="tRNA_endonuc-like_dom_sf"/>
</dbReference>
<dbReference type="AlphaFoldDB" id="A0A0B6WSN9"/>
<dbReference type="Gene3D" id="3.40.1350.10">
    <property type="match status" value="1"/>
</dbReference>
<evidence type="ECO:0000313" key="2">
    <source>
        <dbReference type="Proteomes" id="UP000031518"/>
    </source>
</evidence>
<dbReference type="RefSeq" id="WP_041973336.1">
    <property type="nucleotide sequence ID" value="NZ_CBXV010000001.1"/>
</dbReference>
<dbReference type="EMBL" id="CBXV010000001">
    <property type="protein sequence ID" value="CDM64248.1"/>
    <property type="molecule type" value="Genomic_DNA"/>
</dbReference>